<evidence type="ECO:0000313" key="3">
    <source>
        <dbReference type="EMBL" id="QFZ83381.1"/>
    </source>
</evidence>
<feature type="region of interest" description="Disordered" evidence="1">
    <location>
        <begin position="34"/>
        <end position="57"/>
    </location>
</feature>
<dbReference type="EMBL" id="CP045644">
    <property type="protein sequence ID" value="QFZ83381.1"/>
    <property type="molecule type" value="Genomic_DNA"/>
</dbReference>
<reference evidence="3 4" key="1">
    <citation type="submission" date="2019-10" db="EMBL/GenBank/DDBJ databases">
        <title>Complete genome sequence of Variovorax paradoxus 5C-2.</title>
        <authorList>
            <person name="Gogoleva N.E."/>
            <person name="Balkin A.S."/>
        </authorList>
    </citation>
    <scope>NUCLEOTIDE SEQUENCE [LARGE SCALE GENOMIC DNA]</scope>
    <source>
        <strain evidence="3 4">5C-2</strain>
    </source>
</reference>
<protein>
    <submittedName>
        <fullName evidence="3">DUF3613 domain-containing protein</fullName>
    </submittedName>
</protein>
<dbReference type="Proteomes" id="UP000326780">
    <property type="component" value="Chromosome"/>
</dbReference>
<dbReference type="RefSeq" id="WP_153282104.1">
    <property type="nucleotide sequence ID" value="NZ_CP045644.1"/>
</dbReference>
<feature type="compositionally biased region" description="Polar residues" evidence="1">
    <location>
        <begin position="37"/>
        <end position="47"/>
    </location>
</feature>
<gene>
    <name evidence="3" type="ORF">GFK26_11700</name>
</gene>
<feature type="chain" id="PRO_5024941807" evidence="2">
    <location>
        <begin position="32"/>
        <end position="142"/>
    </location>
</feature>
<evidence type="ECO:0000256" key="1">
    <source>
        <dbReference type="SAM" id="MobiDB-lite"/>
    </source>
</evidence>
<feature type="compositionally biased region" description="Low complexity" evidence="1">
    <location>
        <begin position="48"/>
        <end position="57"/>
    </location>
</feature>
<organism evidence="3 4">
    <name type="scientific">Variovorax paradoxus</name>
    <dbReference type="NCBI Taxonomy" id="34073"/>
    <lineage>
        <taxon>Bacteria</taxon>
        <taxon>Pseudomonadati</taxon>
        <taxon>Pseudomonadota</taxon>
        <taxon>Betaproteobacteria</taxon>
        <taxon>Burkholderiales</taxon>
        <taxon>Comamonadaceae</taxon>
        <taxon>Variovorax</taxon>
    </lineage>
</organism>
<accession>A0A5Q0M1E4</accession>
<dbReference type="Pfam" id="PF12266">
    <property type="entry name" value="DUF3613"/>
    <property type="match status" value="1"/>
</dbReference>
<dbReference type="AlphaFoldDB" id="A0A5Q0M1E4"/>
<keyword evidence="2" id="KW-0732">Signal</keyword>
<name>A0A5Q0M1E4_VARPD</name>
<feature type="signal peptide" evidence="2">
    <location>
        <begin position="1"/>
        <end position="31"/>
    </location>
</feature>
<dbReference type="InterPro" id="IPR022053">
    <property type="entry name" value="DUF3613"/>
</dbReference>
<sequence length="142" mass="14648">MNNNELAHRFSTLPACALAAAFFFVTTAASAQTVSSNPAQGGTSSTTAPAADPAAAAAKPAMEAPAVVAEEEETYSLPLQVGDATSNLFAWQRSGEIASNTPRPIAGSVASRSYERYLKSFEHPIPEHMSSTVKTSTGGGSK</sequence>
<evidence type="ECO:0000256" key="2">
    <source>
        <dbReference type="SAM" id="SignalP"/>
    </source>
</evidence>
<evidence type="ECO:0000313" key="4">
    <source>
        <dbReference type="Proteomes" id="UP000326780"/>
    </source>
</evidence>
<proteinExistence type="predicted"/>